<dbReference type="SUPFAM" id="SSF56784">
    <property type="entry name" value="HAD-like"/>
    <property type="match status" value="1"/>
</dbReference>
<dbReference type="InterPro" id="IPR023214">
    <property type="entry name" value="HAD_sf"/>
</dbReference>
<dbReference type="GO" id="GO:0016791">
    <property type="term" value="F:phosphatase activity"/>
    <property type="evidence" value="ECO:0007669"/>
    <property type="project" value="TreeGrafter"/>
</dbReference>
<accession>A0A2S9YMV8</accession>
<evidence type="ECO:0000313" key="2">
    <source>
        <dbReference type="Proteomes" id="UP000238823"/>
    </source>
</evidence>
<dbReference type="PANTHER" id="PTHR10000:SF8">
    <property type="entry name" value="HAD SUPERFAMILY HYDROLASE-LIKE, TYPE 3"/>
    <property type="match status" value="1"/>
</dbReference>
<dbReference type="GO" id="GO:0000287">
    <property type="term" value="F:magnesium ion binding"/>
    <property type="evidence" value="ECO:0007669"/>
    <property type="project" value="TreeGrafter"/>
</dbReference>
<evidence type="ECO:0000313" key="1">
    <source>
        <dbReference type="EMBL" id="PRQ06420.1"/>
    </source>
</evidence>
<proteinExistence type="predicted"/>
<protein>
    <submittedName>
        <fullName evidence="1">Phosphoglycolate phosphatase</fullName>
    </submittedName>
</protein>
<comment type="caution">
    <text evidence="1">The sequence shown here is derived from an EMBL/GenBank/DDBJ whole genome shotgun (WGS) entry which is preliminary data.</text>
</comment>
<dbReference type="Gene3D" id="3.40.50.1000">
    <property type="entry name" value="HAD superfamily/HAD-like"/>
    <property type="match status" value="1"/>
</dbReference>
<sequence length="238" mass="25544">MATLRVIATDVDGTLTRAGKLGPDLLDALARLSSAGFRVIPISGRPAGEVMGLCRYLPGVSFGVAENGLLEIEPDHAPRWLGEVPDVERLRAVGHHLNAAHDAGLRVTGDAFCRLGDVAYERDGRDETELVRLRELAEAEGVHLIWSNVHVHLAAQRPDKGAGLLRLLARRGIDPLSVVTVGDAPNDGGLFEPERFGLTIGTADVVPQRRWFSALPEFATAEREVDGFLALTGRLLGG</sequence>
<dbReference type="GO" id="GO:0005829">
    <property type="term" value="C:cytosol"/>
    <property type="evidence" value="ECO:0007669"/>
    <property type="project" value="TreeGrafter"/>
</dbReference>
<gene>
    <name evidence="1" type="ORF">ENSA7_38900</name>
</gene>
<organism evidence="1 2">
    <name type="scientific">Enhygromyxa salina</name>
    <dbReference type="NCBI Taxonomy" id="215803"/>
    <lineage>
        <taxon>Bacteria</taxon>
        <taxon>Pseudomonadati</taxon>
        <taxon>Myxococcota</taxon>
        <taxon>Polyangia</taxon>
        <taxon>Nannocystales</taxon>
        <taxon>Nannocystaceae</taxon>
        <taxon>Enhygromyxa</taxon>
    </lineage>
</organism>
<dbReference type="Proteomes" id="UP000238823">
    <property type="component" value="Unassembled WGS sequence"/>
</dbReference>
<dbReference type="PANTHER" id="PTHR10000">
    <property type="entry name" value="PHOSPHOSERINE PHOSPHATASE"/>
    <property type="match status" value="1"/>
</dbReference>
<name>A0A2S9YMV8_9BACT</name>
<reference evidence="1 2" key="1">
    <citation type="submission" date="2018-03" db="EMBL/GenBank/DDBJ databases">
        <title>Draft Genome Sequences of the Obligatory Marine Myxobacteria Enhygromyxa salina SWB007.</title>
        <authorList>
            <person name="Poehlein A."/>
            <person name="Moghaddam J.A."/>
            <person name="Harms H."/>
            <person name="Alanjari M."/>
            <person name="Koenig G.M."/>
            <person name="Daniel R."/>
            <person name="Schaeberle T.F."/>
        </authorList>
    </citation>
    <scope>NUCLEOTIDE SEQUENCE [LARGE SCALE GENOMIC DNA]</scope>
    <source>
        <strain evidence="1 2">SWB007</strain>
    </source>
</reference>
<dbReference type="EMBL" id="PVNL01000075">
    <property type="protein sequence ID" value="PRQ06420.1"/>
    <property type="molecule type" value="Genomic_DNA"/>
</dbReference>
<dbReference type="InterPro" id="IPR036412">
    <property type="entry name" value="HAD-like_sf"/>
</dbReference>
<dbReference type="Gene3D" id="3.90.1070.10">
    <property type="match status" value="1"/>
</dbReference>
<dbReference type="AlphaFoldDB" id="A0A2S9YMV8"/>